<protein>
    <recommendedName>
        <fullName evidence="4">Ammonia monooxygenase</fullName>
    </recommendedName>
</protein>
<feature type="transmembrane region" description="Helical" evidence="1">
    <location>
        <begin position="234"/>
        <end position="251"/>
    </location>
</feature>
<dbReference type="Pfam" id="PF05145">
    <property type="entry name" value="AbrB"/>
    <property type="match status" value="1"/>
</dbReference>
<dbReference type="EMBL" id="FZOT01000001">
    <property type="protein sequence ID" value="SNS13916.1"/>
    <property type="molecule type" value="Genomic_DNA"/>
</dbReference>
<feature type="transmembrane region" description="Helical" evidence="1">
    <location>
        <begin position="83"/>
        <end position="108"/>
    </location>
</feature>
<dbReference type="PANTHER" id="PTHR38457">
    <property type="entry name" value="REGULATOR ABRB-RELATED"/>
    <property type="match status" value="1"/>
</dbReference>
<dbReference type="GO" id="GO:0016020">
    <property type="term" value="C:membrane"/>
    <property type="evidence" value="ECO:0007669"/>
    <property type="project" value="InterPro"/>
</dbReference>
<organism evidence="2 3">
    <name type="scientific">Noviherbaspirillum humi</name>
    <dbReference type="NCBI Taxonomy" id="1688639"/>
    <lineage>
        <taxon>Bacteria</taxon>
        <taxon>Pseudomonadati</taxon>
        <taxon>Pseudomonadota</taxon>
        <taxon>Betaproteobacteria</taxon>
        <taxon>Burkholderiales</taxon>
        <taxon>Oxalobacteraceae</taxon>
        <taxon>Noviherbaspirillum</taxon>
    </lineage>
</organism>
<evidence type="ECO:0000256" key="1">
    <source>
        <dbReference type="SAM" id="Phobius"/>
    </source>
</evidence>
<feature type="transmembrane region" description="Helical" evidence="1">
    <location>
        <begin position="263"/>
        <end position="287"/>
    </location>
</feature>
<dbReference type="NCBIfam" id="TIGR03082">
    <property type="entry name" value="Gneg_AbrB_dup"/>
    <property type="match status" value="2"/>
</dbReference>
<reference evidence="2 3" key="1">
    <citation type="submission" date="2017-06" db="EMBL/GenBank/DDBJ databases">
        <authorList>
            <person name="Kim H.J."/>
            <person name="Triplett B.A."/>
        </authorList>
    </citation>
    <scope>NUCLEOTIDE SEQUENCE [LARGE SCALE GENOMIC DNA]</scope>
    <source>
        <strain evidence="2 3">U15</strain>
    </source>
</reference>
<dbReference type="OrthoDB" id="8527964at2"/>
<dbReference type="RefSeq" id="WP_089397847.1">
    <property type="nucleotide sequence ID" value="NZ_FZOT01000001.1"/>
</dbReference>
<gene>
    <name evidence="2" type="ORF">SAMN06265795_101202</name>
</gene>
<keyword evidence="1" id="KW-1133">Transmembrane helix</keyword>
<evidence type="ECO:0008006" key="4">
    <source>
        <dbReference type="Google" id="ProtNLM"/>
    </source>
</evidence>
<feature type="transmembrane region" description="Helical" evidence="1">
    <location>
        <begin position="208"/>
        <end position="228"/>
    </location>
</feature>
<sequence length="354" mass="37436">MPIVSRSDLVPFILAFSLGLLAAGLCVWLATPLPWMIGPLLATAIGRMAGVDLHAPLAVRSAGQWAIGTALGLYFTPPVVQVLASYIGFIALGIVFAMGLGLFCGWLLQRMTGIDRTTAFFAMAIGGAAEMAAQGERHGARVDRVAAAHSLRIMMVVLIIPFAFKFSGVHGLDAYQPGARIVSYPGLALLIAATSAMAWLFRRRDLPNAWVIGPLLVSIGLTATNINLSALPEWMVHLGQLFIGISLGSRFSREFLHTAPRYLGCVALCSTVAMLLAFGFGLALSALSGIHPATAILATSPGGIAEMSLTAKTLELGVPIVTAFHVMRMAVLVMTIGPLFNLMRRWQAARAGAS</sequence>
<feature type="transmembrane region" description="Helical" evidence="1">
    <location>
        <begin position="316"/>
        <end position="340"/>
    </location>
</feature>
<feature type="transmembrane region" description="Helical" evidence="1">
    <location>
        <begin position="181"/>
        <end position="201"/>
    </location>
</feature>
<name>A0A239C177_9BURK</name>
<keyword evidence="1" id="KW-0812">Transmembrane</keyword>
<dbReference type="InterPro" id="IPR017516">
    <property type="entry name" value="AbrB_dup"/>
</dbReference>
<feature type="transmembrane region" description="Helical" evidence="1">
    <location>
        <begin position="12"/>
        <end position="31"/>
    </location>
</feature>
<proteinExistence type="predicted"/>
<dbReference type="InterPro" id="IPR007820">
    <property type="entry name" value="AbrB_fam"/>
</dbReference>
<dbReference type="Proteomes" id="UP000198284">
    <property type="component" value="Unassembled WGS sequence"/>
</dbReference>
<dbReference type="GO" id="GO:0010468">
    <property type="term" value="P:regulation of gene expression"/>
    <property type="evidence" value="ECO:0007669"/>
    <property type="project" value="InterPro"/>
</dbReference>
<keyword evidence="3" id="KW-1185">Reference proteome</keyword>
<keyword evidence="1" id="KW-0472">Membrane</keyword>
<dbReference type="PANTHER" id="PTHR38457:SF1">
    <property type="entry name" value="REGULATOR ABRB-RELATED"/>
    <property type="match status" value="1"/>
</dbReference>
<dbReference type="PIRSF" id="PIRSF038991">
    <property type="entry name" value="Protein_AbrB"/>
    <property type="match status" value="1"/>
</dbReference>
<accession>A0A239C177</accession>
<evidence type="ECO:0000313" key="2">
    <source>
        <dbReference type="EMBL" id="SNS13916.1"/>
    </source>
</evidence>
<evidence type="ECO:0000313" key="3">
    <source>
        <dbReference type="Proteomes" id="UP000198284"/>
    </source>
</evidence>
<dbReference type="AlphaFoldDB" id="A0A239C177"/>
<feature type="transmembrane region" description="Helical" evidence="1">
    <location>
        <begin position="151"/>
        <end position="169"/>
    </location>
</feature>